<dbReference type="HAMAP" id="MF_00902">
    <property type="entry name" value="TatC"/>
    <property type="match status" value="1"/>
</dbReference>
<accession>I4CB85</accession>
<feature type="transmembrane region" description="Helical" evidence="5">
    <location>
        <begin position="117"/>
        <end position="141"/>
    </location>
</feature>
<comment type="subunit">
    <text evidence="5">Forms a complex with TatA.</text>
</comment>
<feature type="transmembrane region" description="Helical" evidence="5">
    <location>
        <begin position="202"/>
        <end position="218"/>
    </location>
</feature>
<keyword evidence="5" id="KW-0997">Cell inner membrane</keyword>
<dbReference type="GO" id="GO:0009977">
    <property type="term" value="F:proton motive force dependent protein transmembrane transporter activity"/>
    <property type="evidence" value="ECO:0007669"/>
    <property type="project" value="TreeGrafter"/>
</dbReference>
<keyword evidence="7" id="KW-1185">Reference proteome</keyword>
<dbReference type="InterPro" id="IPR002033">
    <property type="entry name" value="TatC"/>
</dbReference>
<comment type="function">
    <text evidence="5">Part of the twin-arginine translocation (Tat) system that transports large folded proteins containing a characteristic twin-arginine motif in their signal peptide across membranes.</text>
</comment>
<dbReference type="AlphaFoldDB" id="I4CB85"/>
<dbReference type="GO" id="GO:0033281">
    <property type="term" value="C:TAT protein transport complex"/>
    <property type="evidence" value="ECO:0007669"/>
    <property type="project" value="UniProtKB-UniRule"/>
</dbReference>
<gene>
    <name evidence="5" type="primary">tatC</name>
    <name evidence="6" type="ordered locus">Desti_4189</name>
</gene>
<evidence type="ECO:0000256" key="1">
    <source>
        <dbReference type="ARBA" id="ARBA00004141"/>
    </source>
</evidence>
<dbReference type="Proteomes" id="UP000006055">
    <property type="component" value="Chromosome"/>
</dbReference>
<dbReference type="STRING" id="706587.Desti_4189"/>
<evidence type="ECO:0000313" key="7">
    <source>
        <dbReference type="Proteomes" id="UP000006055"/>
    </source>
</evidence>
<keyword evidence="5" id="KW-0813">Transport</keyword>
<dbReference type="KEGG" id="dti:Desti_4189"/>
<evidence type="ECO:0000256" key="5">
    <source>
        <dbReference type="HAMAP-Rule" id="MF_00902"/>
    </source>
</evidence>
<keyword evidence="5" id="KW-1003">Cell membrane</keyword>
<dbReference type="HOGENOM" id="CLU_031942_3_3_7"/>
<comment type="subcellular location">
    <subcellularLocation>
        <location evidence="5">Cell inner membrane</location>
        <topology evidence="5">Multi-pass membrane protein</topology>
    </subcellularLocation>
    <subcellularLocation>
        <location evidence="1">Membrane</location>
        <topology evidence="1">Multi-pass membrane protein</topology>
    </subcellularLocation>
</comment>
<dbReference type="EMBL" id="CP003360">
    <property type="protein sequence ID" value="AFM26826.1"/>
    <property type="molecule type" value="Genomic_DNA"/>
</dbReference>
<evidence type="ECO:0000256" key="3">
    <source>
        <dbReference type="ARBA" id="ARBA00022989"/>
    </source>
</evidence>
<feature type="transmembrane region" description="Helical" evidence="5">
    <location>
        <begin position="27"/>
        <end position="45"/>
    </location>
</feature>
<keyword evidence="5" id="KW-0653">Protein transport</keyword>
<proteinExistence type="inferred from homology"/>
<protein>
    <recommendedName>
        <fullName evidence="5">Sec-independent protein translocase protein TatC</fullName>
    </recommendedName>
</protein>
<organism evidence="6 7">
    <name type="scientific">Desulfomonile tiedjei (strain ATCC 49306 / DSM 6799 / DCB-1)</name>
    <dbReference type="NCBI Taxonomy" id="706587"/>
    <lineage>
        <taxon>Bacteria</taxon>
        <taxon>Pseudomonadati</taxon>
        <taxon>Thermodesulfobacteriota</taxon>
        <taxon>Desulfomonilia</taxon>
        <taxon>Desulfomonilales</taxon>
        <taxon>Desulfomonilaceae</taxon>
        <taxon>Desulfomonile</taxon>
    </lineage>
</organism>
<dbReference type="PATRIC" id="fig|706587.4.peg.4748"/>
<sequence length="261" mass="29752">MPEESILTEEEARMTFLEHLDELRKRLIRAVTAICIIAVICFIFSERLFSILSAPVVKLLPKDASLVFTSLPDPFFIYLKVSIIAGLFVALPYVLFELWRFIYPGLHKHERRMAVPFIIVATLLFYAGAAFAYFLVFPAAFKFFLSYQTADLKPMIAIREYVSLIMLLALAFGAIFETPVIIVFLGLLGVFDSSFLKRGRRYFIVLAFVIAAMLTPTPDVINQTLMAVPLLLFYEVGIWVLVLFERKREKELAAETAEDVE</sequence>
<name>I4CB85_DESTA</name>
<keyword evidence="5" id="KW-0811">Translocation</keyword>
<feature type="transmembrane region" description="Helical" evidence="5">
    <location>
        <begin position="161"/>
        <end position="190"/>
    </location>
</feature>
<dbReference type="GO" id="GO:0043953">
    <property type="term" value="P:protein transport by the Tat complex"/>
    <property type="evidence" value="ECO:0007669"/>
    <property type="project" value="UniProtKB-UniRule"/>
</dbReference>
<dbReference type="PRINTS" id="PR01840">
    <property type="entry name" value="TATCFAMILY"/>
</dbReference>
<keyword evidence="3 5" id="KW-1133">Transmembrane helix</keyword>
<dbReference type="NCBIfam" id="TIGR00945">
    <property type="entry name" value="tatC"/>
    <property type="match status" value="1"/>
</dbReference>
<evidence type="ECO:0000256" key="2">
    <source>
        <dbReference type="ARBA" id="ARBA00022692"/>
    </source>
</evidence>
<dbReference type="PANTHER" id="PTHR30371:SF0">
    <property type="entry name" value="SEC-INDEPENDENT PROTEIN TRANSLOCASE PROTEIN TATC, CHLOROPLASTIC-RELATED"/>
    <property type="match status" value="1"/>
</dbReference>
<feature type="transmembrane region" description="Helical" evidence="5">
    <location>
        <begin position="75"/>
        <end position="96"/>
    </location>
</feature>
<dbReference type="PANTHER" id="PTHR30371">
    <property type="entry name" value="SEC-INDEPENDENT PROTEIN TRANSLOCASE PROTEIN TATC"/>
    <property type="match status" value="1"/>
</dbReference>
<reference evidence="7" key="1">
    <citation type="submission" date="2012-06" db="EMBL/GenBank/DDBJ databases">
        <title>Complete sequence of chromosome of Desulfomonile tiedjei DSM 6799.</title>
        <authorList>
            <person name="Lucas S."/>
            <person name="Copeland A."/>
            <person name="Lapidus A."/>
            <person name="Glavina del Rio T."/>
            <person name="Dalin E."/>
            <person name="Tice H."/>
            <person name="Bruce D."/>
            <person name="Goodwin L."/>
            <person name="Pitluck S."/>
            <person name="Peters L."/>
            <person name="Ovchinnikova G."/>
            <person name="Zeytun A."/>
            <person name="Lu M."/>
            <person name="Kyrpides N."/>
            <person name="Mavromatis K."/>
            <person name="Ivanova N."/>
            <person name="Brettin T."/>
            <person name="Detter J.C."/>
            <person name="Han C."/>
            <person name="Larimer F."/>
            <person name="Land M."/>
            <person name="Hauser L."/>
            <person name="Markowitz V."/>
            <person name="Cheng J.-F."/>
            <person name="Hugenholtz P."/>
            <person name="Woyke T."/>
            <person name="Wu D."/>
            <person name="Spring S."/>
            <person name="Schroeder M."/>
            <person name="Brambilla E."/>
            <person name="Klenk H.-P."/>
            <person name="Eisen J.A."/>
        </authorList>
    </citation>
    <scope>NUCLEOTIDE SEQUENCE [LARGE SCALE GENOMIC DNA]</scope>
    <source>
        <strain evidence="7">ATCC 49306 / DSM 6799 / DCB-1</strain>
    </source>
</reference>
<comment type="similarity">
    <text evidence="5">Belongs to the TatC family.</text>
</comment>
<dbReference type="eggNOG" id="COG0805">
    <property type="taxonomic scope" value="Bacteria"/>
</dbReference>
<dbReference type="Pfam" id="PF00902">
    <property type="entry name" value="TatC"/>
    <property type="match status" value="1"/>
</dbReference>
<evidence type="ECO:0000256" key="4">
    <source>
        <dbReference type="ARBA" id="ARBA00023136"/>
    </source>
</evidence>
<feature type="transmembrane region" description="Helical" evidence="5">
    <location>
        <begin position="224"/>
        <end position="244"/>
    </location>
</feature>
<keyword evidence="4 5" id="KW-0472">Membrane</keyword>
<dbReference type="GO" id="GO:0065002">
    <property type="term" value="P:intracellular protein transmembrane transport"/>
    <property type="evidence" value="ECO:0007669"/>
    <property type="project" value="TreeGrafter"/>
</dbReference>
<keyword evidence="2 5" id="KW-0812">Transmembrane</keyword>
<evidence type="ECO:0000313" key="6">
    <source>
        <dbReference type="EMBL" id="AFM26826.1"/>
    </source>
</evidence>